<evidence type="ECO:0000313" key="11">
    <source>
        <dbReference type="Proteomes" id="UP000463857"/>
    </source>
</evidence>
<dbReference type="EMBL" id="CP047156">
    <property type="protein sequence ID" value="QHC00455.1"/>
    <property type="molecule type" value="Genomic_DNA"/>
</dbReference>
<dbReference type="Pfam" id="PF03734">
    <property type="entry name" value="YkuD"/>
    <property type="match status" value="1"/>
</dbReference>
<dbReference type="KEGG" id="eke:EK0264_09285"/>
<dbReference type="Pfam" id="PF16640">
    <property type="entry name" value="Big_3_5"/>
    <property type="match status" value="1"/>
</dbReference>
<dbReference type="UniPathway" id="UPA00219"/>
<dbReference type="AlphaFoldDB" id="A0A7L4YMF2"/>
<proteinExistence type="predicted"/>
<dbReference type="Proteomes" id="UP000463857">
    <property type="component" value="Chromosome"/>
</dbReference>
<dbReference type="GO" id="GO:0018104">
    <property type="term" value="P:peptidoglycan-protein cross-linking"/>
    <property type="evidence" value="ECO:0007669"/>
    <property type="project" value="TreeGrafter"/>
</dbReference>
<keyword evidence="11" id="KW-1185">Reference proteome</keyword>
<dbReference type="GO" id="GO:0071972">
    <property type="term" value="F:peptidoglycan L,D-transpeptidase activity"/>
    <property type="evidence" value="ECO:0007669"/>
    <property type="project" value="TreeGrafter"/>
</dbReference>
<protein>
    <submittedName>
        <fullName evidence="10">L,D-transpeptidase family protein</fullName>
    </submittedName>
</protein>
<keyword evidence="8" id="KW-0732">Signal</keyword>
<keyword evidence="3 6" id="KW-0133">Cell shape</keyword>
<sequence>MPVRSSAPSRAIVALVLGCALLFSLAACATGAPKSQPPGSPSTSASTSSTSSAPSTAPPTPESTSPAPTTSAAPTPANQPAVVYLKSVASSAVGEPVDVTVRVETPNPGVPFGDVTLLVNGASYASATLDAEGNATFSVQGLPAGSHTFTGSYAGNLEYVAAQSSDKAITVMTAEEIAAAEAAAEKKKQEEAAAAEKKKQEEAAAAASGNPCPASARACVDLTNNKTWIQEGGQIIYGPVPQIAGREGYRTPPGMFYVGWKNIDHKSSEFNNAPMPYAIFFNGGIAFHQGSTDTPSHGCIRLEKPDAQAYWDLLDVGDAVYVFGQATTY</sequence>
<dbReference type="SUPFAM" id="SSF141523">
    <property type="entry name" value="L,D-transpeptidase catalytic domain-like"/>
    <property type="match status" value="1"/>
</dbReference>
<evidence type="ECO:0000256" key="1">
    <source>
        <dbReference type="ARBA" id="ARBA00004752"/>
    </source>
</evidence>
<feature type="domain" description="L,D-TPase catalytic" evidence="9">
    <location>
        <begin position="216"/>
        <end position="323"/>
    </location>
</feature>
<dbReference type="GO" id="GO:0016740">
    <property type="term" value="F:transferase activity"/>
    <property type="evidence" value="ECO:0007669"/>
    <property type="project" value="UniProtKB-KW"/>
</dbReference>
<name>A0A7L4YMF2_9ACTN</name>
<dbReference type="PROSITE" id="PS52029">
    <property type="entry name" value="LD_TPASE"/>
    <property type="match status" value="1"/>
</dbReference>
<feature type="active site" description="Nucleophile" evidence="6">
    <location>
        <position position="299"/>
    </location>
</feature>
<reference evidence="10 11" key="1">
    <citation type="journal article" date="2018" name="Int. J. Syst. Evol. Microbiol.">
        <title>Epidermidibacterium keratini gen. nov., sp. nov., a member of the family Sporichthyaceae, isolated from keratin epidermis.</title>
        <authorList>
            <person name="Lee D.G."/>
            <person name="Trujillo M.E."/>
            <person name="Kang S."/>
            <person name="Nam J.J."/>
            <person name="Kim Y.J."/>
        </authorList>
    </citation>
    <scope>NUCLEOTIDE SEQUENCE [LARGE SCALE GENOMIC DNA]</scope>
    <source>
        <strain evidence="10 11">EPI-7</strain>
    </source>
</reference>
<dbReference type="RefSeq" id="WP_159544956.1">
    <property type="nucleotide sequence ID" value="NZ_CP047156.1"/>
</dbReference>
<organism evidence="10 11">
    <name type="scientific">Epidermidibacterium keratini</name>
    <dbReference type="NCBI Taxonomy" id="1891644"/>
    <lineage>
        <taxon>Bacteria</taxon>
        <taxon>Bacillati</taxon>
        <taxon>Actinomycetota</taxon>
        <taxon>Actinomycetes</taxon>
        <taxon>Sporichthyales</taxon>
        <taxon>Sporichthyaceae</taxon>
        <taxon>Epidermidibacterium</taxon>
    </lineage>
</organism>
<evidence type="ECO:0000256" key="4">
    <source>
        <dbReference type="ARBA" id="ARBA00022984"/>
    </source>
</evidence>
<dbReference type="InterPro" id="IPR050979">
    <property type="entry name" value="LD-transpeptidase"/>
</dbReference>
<gene>
    <name evidence="10" type="ORF">EK0264_09285</name>
</gene>
<accession>A0A7L4YMF2</accession>
<evidence type="ECO:0000256" key="8">
    <source>
        <dbReference type="SAM" id="SignalP"/>
    </source>
</evidence>
<dbReference type="InterPro" id="IPR005490">
    <property type="entry name" value="LD_TPept_cat_dom"/>
</dbReference>
<dbReference type="PANTHER" id="PTHR30582">
    <property type="entry name" value="L,D-TRANSPEPTIDASE"/>
    <property type="match status" value="1"/>
</dbReference>
<evidence type="ECO:0000256" key="7">
    <source>
        <dbReference type="SAM" id="MobiDB-lite"/>
    </source>
</evidence>
<keyword evidence="5 6" id="KW-0961">Cell wall biogenesis/degradation</keyword>
<dbReference type="GO" id="GO:0005975">
    <property type="term" value="P:carbohydrate metabolic process"/>
    <property type="evidence" value="ECO:0007669"/>
    <property type="project" value="UniProtKB-ARBA"/>
</dbReference>
<dbReference type="InterPro" id="IPR013783">
    <property type="entry name" value="Ig-like_fold"/>
</dbReference>
<feature type="active site" description="Proton donor/acceptor" evidence="6">
    <location>
        <position position="288"/>
    </location>
</feature>
<dbReference type="GO" id="GO:0008360">
    <property type="term" value="P:regulation of cell shape"/>
    <property type="evidence" value="ECO:0007669"/>
    <property type="project" value="UniProtKB-UniRule"/>
</dbReference>
<feature type="region of interest" description="Disordered" evidence="7">
    <location>
        <begin position="32"/>
        <end position="76"/>
    </location>
</feature>
<comment type="pathway">
    <text evidence="1 6">Cell wall biogenesis; peptidoglycan biosynthesis.</text>
</comment>
<evidence type="ECO:0000256" key="6">
    <source>
        <dbReference type="PROSITE-ProRule" id="PRU01373"/>
    </source>
</evidence>
<evidence type="ECO:0000256" key="2">
    <source>
        <dbReference type="ARBA" id="ARBA00022679"/>
    </source>
</evidence>
<evidence type="ECO:0000256" key="3">
    <source>
        <dbReference type="ARBA" id="ARBA00022960"/>
    </source>
</evidence>
<feature type="region of interest" description="Disordered" evidence="7">
    <location>
        <begin position="191"/>
        <end position="212"/>
    </location>
</feature>
<dbReference type="OrthoDB" id="8887048at2"/>
<evidence type="ECO:0000256" key="5">
    <source>
        <dbReference type="ARBA" id="ARBA00023316"/>
    </source>
</evidence>
<keyword evidence="4 6" id="KW-0573">Peptidoglycan synthesis</keyword>
<dbReference type="InterPro" id="IPR038063">
    <property type="entry name" value="Transpep_catalytic_dom"/>
</dbReference>
<evidence type="ECO:0000313" key="10">
    <source>
        <dbReference type="EMBL" id="QHC00455.1"/>
    </source>
</evidence>
<dbReference type="GO" id="GO:0071555">
    <property type="term" value="P:cell wall organization"/>
    <property type="evidence" value="ECO:0007669"/>
    <property type="project" value="UniProtKB-UniRule"/>
</dbReference>
<feature type="chain" id="PRO_5029908242" evidence="8">
    <location>
        <begin position="30"/>
        <end position="329"/>
    </location>
</feature>
<feature type="signal peptide" evidence="8">
    <location>
        <begin position="1"/>
        <end position="29"/>
    </location>
</feature>
<dbReference type="InterPro" id="IPR032109">
    <property type="entry name" value="Big_3_5"/>
</dbReference>
<dbReference type="InParanoid" id="A0A7L4YMF2"/>
<dbReference type="Gene3D" id="2.40.440.10">
    <property type="entry name" value="L,D-transpeptidase catalytic domain-like"/>
    <property type="match status" value="1"/>
</dbReference>
<evidence type="ECO:0000259" key="9">
    <source>
        <dbReference type="PROSITE" id="PS52029"/>
    </source>
</evidence>
<dbReference type="PANTHER" id="PTHR30582:SF33">
    <property type="entry name" value="EXPORTED PROTEIN"/>
    <property type="match status" value="1"/>
</dbReference>
<dbReference type="Gene3D" id="2.60.40.10">
    <property type="entry name" value="Immunoglobulins"/>
    <property type="match status" value="1"/>
</dbReference>
<dbReference type="CDD" id="cd16913">
    <property type="entry name" value="YkuD_like"/>
    <property type="match status" value="1"/>
</dbReference>
<feature type="compositionally biased region" description="Low complexity" evidence="7">
    <location>
        <begin position="41"/>
        <end position="55"/>
    </location>
</feature>
<keyword evidence="2" id="KW-0808">Transferase</keyword>
<feature type="compositionally biased region" description="Low complexity" evidence="7">
    <location>
        <begin position="62"/>
        <end position="76"/>
    </location>
</feature>
<dbReference type="GO" id="GO:0005576">
    <property type="term" value="C:extracellular region"/>
    <property type="evidence" value="ECO:0007669"/>
    <property type="project" value="TreeGrafter"/>
</dbReference>
<dbReference type="PROSITE" id="PS51257">
    <property type="entry name" value="PROKAR_LIPOPROTEIN"/>
    <property type="match status" value="1"/>
</dbReference>
<feature type="compositionally biased region" description="Basic and acidic residues" evidence="7">
    <location>
        <begin position="191"/>
        <end position="202"/>
    </location>
</feature>